<name>A0ABP8MFV5_9BACT</name>
<dbReference type="Gene3D" id="3.10.450.360">
    <property type="match status" value="1"/>
</dbReference>
<accession>A0ABP8MFV5</accession>
<sequence>MDMKKIFFLLTALLVIWVSACRRPEVQPDTPATVVDNDFANVPAVVVQAVRKAYPAATELSFSELDKGKVWDSRFVIDAKNHQARIDVKGTILEAYTVATADARTGITLPAAAQEYIQKTYPNYKIVVAGEGQHNNQKAYKVLVRGEKEEITLVFDEEGKVLLEFKAAVSTRPAEDLPTNYPIVKPEDLPAPISQYLRENGLTFAKGMVIVDGEDKKFYHIAARKGEAIYELSFSGDGGLLRSNVYIPPVAIQSINDLPAAAAAYLNGYTLERGMAFTDREGKKMYSVVVSKDGKRYDMSFDSEGKLLRSALIPPDPQVIRSAAELPEPIKAYLKDYTFEKGMLFYDRDGKKYYEIAASKNGKVAFFVFDAEGKVVRSSESGPNPNVDQKALTAEGLPAPILAHLNATYKGWTFMKGYVVLAEGKAQSYLVVVQVEKDLLYLTFNGEGTFENVRKG</sequence>
<keyword evidence="3" id="KW-1185">Reference proteome</keyword>
<proteinExistence type="predicted"/>
<evidence type="ECO:0000259" key="1">
    <source>
        <dbReference type="Pfam" id="PF11396"/>
    </source>
</evidence>
<evidence type="ECO:0000313" key="3">
    <source>
        <dbReference type="Proteomes" id="UP001501175"/>
    </source>
</evidence>
<dbReference type="Proteomes" id="UP001501175">
    <property type="component" value="Unassembled WGS sequence"/>
</dbReference>
<dbReference type="PROSITE" id="PS51257">
    <property type="entry name" value="PROKAR_LIPOPROTEIN"/>
    <property type="match status" value="1"/>
</dbReference>
<comment type="caution">
    <text evidence="2">The sequence shown here is derived from an EMBL/GenBank/DDBJ whole genome shotgun (WGS) entry which is preliminary data.</text>
</comment>
<reference evidence="3" key="1">
    <citation type="journal article" date="2019" name="Int. J. Syst. Evol. Microbiol.">
        <title>The Global Catalogue of Microorganisms (GCM) 10K type strain sequencing project: providing services to taxonomists for standard genome sequencing and annotation.</title>
        <authorList>
            <consortium name="The Broad Institute Genomics Platform"/>
            <consortium name="The Broad Institute Genome Sequencing Center for Infectious Disease"/>
            <person name="Wu L."/>
            <person name="Ma J."/>
        </authorList>
    </citation>
    <scope>NUCLEOTIDE SEQUENCE [LARGE SCALE GENOMIC DNA]</scope>
    <source>
        <strain evidence="3">JCM 17927</strain>
    </source>
</reference>
<feature type="domain" description="Putative beta-lactamase-inhibitor-like PepSY-like" evidence="1">
    <location>
        <begin position="109"/>
        <end position="162"/>
    </location>
</feature>
<dbReference type="Pfam" id="PF11396">
    <property type="entry name" value="PepSY_like"/>
    <property type="match status" value="1"/>
</dbReference>
<gene>
    <name evidence="2" type="ORF">GCM10023189_09950</name>
</gene>
<dbReference type="InterPro" id="IPR021533">
    <property type="entry name" value="PepSY-like"/>
</dbReference>
<protein>
    <recommendedName>
        <fullName evidence="1">Putative beta-lactamase-inhibitor-like PepSY-like domain-containing protein</fullName>
    </recommendedName>
</protein>
<dbReference type="SUPFAM" id="SSF160574">
    <property type="entry name" value="BT0923-like"/>
    <property type="match status" value="2"/>
</dbReference>
<dbReference type="EMBL" id="BAABHD010000010">
    <property type="protein sequence ID" value="GAA4450000.1"/>
    <property type="molecule type" value="Genomic_DNA"/>
</dbReference>
<organism evidence="2 3">
    <name type="scientific">Nibrella saemangeumensis</name>
    <dbReference type="NCBI Taxonomy" id="1084526"/>
    <lineage>
        <taxon>Bacteria</taxon>
        <taxon>Pseudomonadati</taxon>
        <taxon>Bacteroidota</taxon>
        <taxon>Cytophagia</taxon>
        <taxon>Cytophagales</taxon>
        <taxon>Spirosomataceae</taxon>
        <taxon>Nibrella</taxon>
    </lineage>
</organism>
<evidence type="ECO:0000313" key="2">
    <source>
        <dbReference type="EMBL" id="GAA4450000.1"/>
    </source>
</evidence>